<dbReference type="RefSeq" id="WP_068650414.1">
    <property type="nucleotide sequence ID" value="NZ_CP035033.1"/>
</dbReference>
<dbReference type="AlphaFoldDB" id="A0A410H4I0"/>
<proteinExistence type="predicted"/>
<dbReference type="KEGG" id="htr:EPV75_09195"/>
<accession>A0A410H4I0</accession>
<gene>
    <name evidence="1" type="ORF">EPV75_09195</name>
</gene>
<evidence type="ECO:0000313" key="1">
    <source>
        <dbReference type="EMBL" id="QAB15835.1"/>
    </source>
</evidence>
<evidence type="ECO:0008006" key="3">
    <source>
        <dbReference type="Google" id="ProtNLM"/>
    </source>
</evidence>
<evidence type="ECO:0000313" key="2">
    <source>
        <dbReference type="Proteomes" id="UP000285478"/>
    </source>
</evidence>
<dbReference type="InterPro" id="IPR012347">
    <property type="entry name" value="Ferritin-like"/>
</dbReference>
<name>A0A410H4I0_9GAMM</name>
<dbReference type="Gene3D" id="1.20.1260.10">
    <property type="match status" value="1"/>
</dbReference>
<reference evidence="1 2" key="1">
    <citation type="journal article" date="2018" name="Environ. Microbiol.">
        <title>Genomes of ubiquitous marine and hypersaline Hydrogenovibrio, Thiomicrorhabdus and Thiomicrospira spp. encode a diversity of mechanisms to sustain chemolithoautotrophy in heterogeneous environments.</title>
        <authorList>
            <person name="Scott K.M."/>
            <person name="Williams J."/>
            <person name="Porter C.M.B."/>
            <person name="Russel S."/>
            <person name="Harmer T.L."/>
            <person name="Paul J.H."/>
            <person name="Antonen K.M."/>
            <person name="Bridges M.K."/>
            <person name="Camper G.J."/>
            <person name="Campla C.K."/>
            <person name="Casella L.G."/>
            <person name="Chase E."/>
            <person name="Conrad J.W."/>
            <person name="Cruz M.C."/>
            <person name="Dunlap D.S."/>
            <person name="Duran L."/>
            <person name="Fahsbender E.M."/>
            <person name="Goldsmith D.B."/>
            <person name="Keeley R.F."/>
            <person name="Kondoff M.R."/>
            <person name="Kussy B.I."/>
            <person name="Lane M.K."/>
            <person name="Lawler S."/>
            <person name="Leigh B.A."/>
            <person name="Lewis C."/>
            <person name="Lostal L.M."/>
            <person name="Marking D."/>
            <person name="Mancera P.A."/>
            <person name="McClenthan E.C."/>
            <person name="McIntyre E.A."/>
            <person name="Mine J.A."/>
            <person name="Modi S."/>
            <person name="Moore B.D."/>
            <person name="Morgan W.A."/>
            <person name="Nelson K.M."/>
            <person name="Nguyen K.N."/>
            <person name="Ogburn N."/>
            <person name="Parrino D.G."/>
            <person name="Pedapudi A.D."/>
            <person name="Pelham R.P."/>
            <person name="Preece A.M."/>
            <person name="Rampersad E.A."/>
            <person name="Richardson J.C."/>
            <person name="Rodgers C.M."/>
            <person name="Schaffer B.L."/>
            <person name="Sheridan N.E."/>
            <person name="Solone M.R."/>
            <person name="Staley Z.R."/>
            <person name="Tabuchi M."/>
            <person name="Waide R.J."/>
            <person name="Wanjugi P.W."/>
            <person name="Young S."/>
            <person name="Clum A."/>
            <person name="Daum C."/>
            <person name="Huntemann M."/>
            <person name="Ivanova N."/>
            <person name="Kyrpides N."/>
            <person name="Mikhailova N."/>
            <person name="Palaniappan K."/>
            <person name="Pillay M."/>
            <person name="Reddy T.B.K."/>
            <person name="Shapiro N."/>
            <person name="Stamatis D."/>
            <person name="Varghese N."/>
            <person name="Woyke T."/>
            <person name="Boden R."/>
            <person name="Freyermuth S.K."/>
            <person name="Kerfeld C.A."/>
        </authorList>
    </citation>
    <scope>NUCLEOTIDE SEQUENCE [LARGE SCALE GENOMIC DNA]</scope>
    <source>
        <strain evidence="1 2">JR-2</strain>
    </source>
</reference>
<dbReference type="Proteomes" id="UP000285478">
    <property type="component" value="Chromosome"/>
</dbReference>
<protein>
    <recommendedName>
        <fullName evidence="3">DUF892 family protein</fullName>
    </recommendedName>
</protein>
<organism evidence="1 2">
    <name type="scientific">Hydrogenovibrio thermophilus</name>
    <dbReference type="NCBI Taxonomy" id="265883"/>
    <lineage>
        <taxon>Bacteria</taxon>
        <taxon>Pseudomonadati</taxon>
        <taxon>Pseudomonadota</taxon>
        <taxon>Gammaproteobacteria</taxon>
        <taxon>Thiotrichales</taxon>
        <taxon>Piscirickettsiaceae</taxon>
        <taxon>Hydrogenovibrio</taxon>
    </lineage>
</organism>
<keyword evidence="2" id="KW-1185">Reference proteome</keyword>
<dbReference type="EMBL" id="CP035033">
    <property type="protein sequence ID" value="QAB15835.1"/>
    <property type="molecule type" value="Genomic_DNA"/>
</dbReference>
<sequence length="179" mass="21021">MNALHTKTQPRPHLKTSHKNLAWVLAAVNEMIEESMYHCQTFGHTLQAHHNPNAARIFDSMLPHFESEQSFLLDKLPKVQLPSIPPWEIPHQEYEHPAMRLFQAHYLMTEAEAWKLMGEMIQVHTCFYNQLLEELQQDEIRELLQSLQKHCQICREMCKQQSLTIEPHPEDLDPPNIQG</sequence>